<keyword evidence="14" id="KW-1185">Reference proteome</keyword>
<evidence type="ECO:0000256" key="7">
    <source>
        <dbReference type="ARBA" id="ARBA00022777"/>
    </source>
</evidence>
<keyword evidence="7 13" id="KW-0418">Kinase</keyword>
<feature type="domain" description="HAMP" evidence="12">
    <location>
        <begin position="183"/>
        <end position="223"/>
    </location>
</feature>
<evidence type="ECO:0000259" key="12">
    <source>
        <dbReference type="PROSITE" id="PS50885"/>
    </source>
</evidence>
<dbReference type="CDD" id="cd00082">
    <property type="entry name" value="HisKA"/>
    <property type="match status" value="1"/>
</dbReference>
<dbReference type="InterPro" id="IPR036097">
    <property type="entry name" value="HisK_dim/P_sf"/>
</dbReference>
<proteinExistence type="predicted"/>
<evidence type="ECO:0000256" key="2">
    <source>
        <dbReference type="ARBA" id="ARBA00004236"/>
    </source>
</evidence>
<dbReference type="Proteomes" id="UP000660454">
    <property type="component" value="Unassembled WGS sequence"/>
</dbReference>
<keyword evidence="10" id="KW-0472">Membrane</keyword>
<name>A0ABQ4H0G7_9ACTN</name>
<gene>
    <name evidence="13" type="ORF">Msi02_79370</name>
</gene>
<evidence type="ECO:0000313" key="13">
    <source>
        <dbReference type="EMBL" id="GIH67120.1"/>
    </source>
</evidence>
<dbReference type="InterPro" id="IPR003660">
    <property type="entry name" value="HAMP_dom"/>
</dbReference>
<evidence type="ECO:0000256" key="6">
    <source>
        <dbReference type="ARBA" id="ARBA00022692"/>
    </source>
</evidence>
<feature type="domain" description="Histidine kinase" evidence="11">
    <location>
        <begin position="231"/>
        <end position="437"/>
    </location>
</feature>
<evidence type="ECO:0000256" key="10">
    <source>
        <dbReference type="ARBA" id="ARBA00023136"/>
    </source>
</evidence>
<dbReference type="PROSITE" id="PS50885">
    <property type="entry name" value="HAMP"/>
    <property type="match status" value="1"/>
</dbReference>
<reference evidence="13 14" key="1">
    <citation type="submission" date="2021-01" db="EMBL/GenBank/DDBJ databases">
        <title>Whole genome shotgun sequence of Microbispora siamensis NBRC 104113.</title>
        <authorList>
            <person name="Komaki H."/>
            <person name="Tamura T."/>
        </authorList>
    </citation>
    <scope>NUCLEOTIDE SEQUENCE [LARGE SCALE GENOMIC DNA]</scope>
    <source>
        <strain evidence="13 14">NBRC 104113</strain>
    </source>
</reference>
<keyword evidence="4" id="KW-0597">Phosphoprotein</keyword>
<evidence type="ECO:0000256" key="5">
    <source>
        <dbReference type="ARBA" id="ARBA00022679"/>
    </source>
</evidence>
<keyword evidence="8" id="KW-1133">Transmembrane helix</keyword>
<evidence type="ECO:0000256" key="9">
    <source>
        <dbReference type="ARBA" id="ARBA00023012"/>
    </source>
</evidence>
<dbReference type="InterPro" id="IPR003661">
    <property type="entry name" value="HisK_dim/P_dom"/>
</dbReference>
<dbReference type="PANTHER" id="PTHR45436:SF5">
    <property type="entry name" value="SENSOR HISTIDINE KINASE TRCS"/>
    <property type="match status" value="1"/>
</dbReference>
<dbReference type="Gene3D" id="1.10.287.130">
    <property type="match status" value="1"/>
</dbReference>
<dbReference type="Pfam" id="PF02518">
    <property type="entry name" value="HATPase_c"/>
    <property type="match status" value="1"/>
</dbReference>
<dbReference type="EC" id="2.7.13.3" evidence="3"/>
<dbReference type="PRINTS" id="PR00344">
    <property type="entry name" value="BCTRLSENSOR"/>
</dbReference>
<dbReference type="InterPro" id="IPR005467">
    <property type="entry name" value="His_kinase_dom"/>
</dbReference>
<keyword evidence="5" id="KW-0808">Transferase</keyword>
<comment type="caution">
    <text evidence="13">The sequence shown here is derived from an EMBL/GenBank/DDBJ whole genome shotgun (WGS) entry which is preliminary data.</text>
</comment>
<accession>A0ABQ4H0G7</accession>
<evidence type="ECO:0000256" key="8">
    <source>
        <dbReference type="ARBA" id="ARBA00022989"/>
    </source>
</evidence>
<dbReference type="PROSITE" id="PS50109">
    <property type="entry name" value="HIS_KIN"/>
    <property type="match status" value="1"/>
</dbReference>
<dbReference type="SUPFAM" id="SSF55874">
    <property type="entry name" value="ATPase domain of HSP90 chaperone/DNA topoisomerase II/histidine kinase"/>
    <property type="match status" value="1"/>
</dbReference>
<comment type="catalytic activity">
    <reaction evidence="1">
        <text>ATP + protein L-histidine = ADP + protein N-phospho-L-histidine.</text>
        <dbReference type="EC" id="2.7.13.3"/>
    </reaction>
</comment>
<evidence type="ECO:0000256" key="3">
    <source>
        <dbReference type="ARBA" id="ARBA00012438"/>
    </source>
</evidence>
<dbReference type="InterPro" id="IPR036890">
    <property type="entry name" value="HATPase_C_sf"/>
</dbReference>
<keyword evidence="9" id="KW-0902">Two-component regulatory system</keyword>
<dbReference type="EMBL" id="BOOF01000067">
    <property type="protein sequence ID" value="GIH67120.1"/>
    <property type="molecule type" value="Genomic_DNA"/>
</dbReference>
<dbReference type="PANTHER" id="PTHR45436">
    <property type="entry name" value="SENSOR HISTIDINE KINASE YKOH"/>
    <property type="match status" value="1"/>
</dbReference>
<protein>
    <recommendedName>
        <fullName evidence="3">histidine kinase</fullName>
        <ecNumber evidence="3">2.7.13.3</ecNumber>
    </recommendedName>
</protein>
<evidence type="ECO:0000256" key="1">
    <source>
        <dbReference type="ARBA" id="ARBA00000085"/>
    </source>
</evidence>
<evidence type="ECO:0000259" key="11">
    <source>
        <dbReference type="PROSITE" id="PS50109"/>
    </source>
</evidence>
<dbReference type="SUPFAM" id="SSF47384">
    <property type="entry name" value="Homodimeric domain of signal transducing histidine kinase"/>
    <property type="match status" value="1"/>
</dbReference>
<dbReference type="GO" id="GO:0016301">
    <property type="term" value="F:kinase activity"/>
    <property type="evidence" value="ECO:0007669"/>
    <property type="project" value="UniProtKB-KW"/>
</dbReference>
<comment type="subcellular location">
    <subcellularLocation>
        <location evidence="2">Cell membrane</location>
    </subcellularLocation>
</comment>
<evidence type="ECO:0000256" key="4">
    <source>
        <dbReference type="ARBA" id="ARBA00022553"/>
    </source>
</evidence>
<sequence length="442" mass="46838">MTLAGGAVSALLSLLSAIGVLMAIRSLTTEYLVAGLVAVADRVAYAVSAGTTHSLAPRPPARHLQVVDQQGRVIEATRSLWGQPAIVSLHPAANTRGSIATTVCHHGPAIWGCHLVVAVPAFRSGHAPLTVFAVAPAVPLYVRPAVAAVVFGGAITLTCALTFLCYRLLGKTLSPVYAICTKLREIQATHPTGRVPIPPNRDEIHMLALTVNGTLERLEQAMEQQRRFTTDASHELRTPIAAMRAQVEDALLASTDDEVLTLAHSLIPSIDRLQAITTDLLTLSRLDATPQSGRRHIDLTALVSQKLAGRPSTKKIVTSLQTDVCVVGDNLRLARLLTSLLDNAERHAATTISLIVHTEPGSAVLEVLDDGPGIPPDKREMVFQRFARLDTARSRAAGGTGLGLSIARQIAESHGGTLTVEDSAHGARLVLRLPRCPNGDGG</sequence>
<dbReference type="SMART" id="SM00388">
    <property type="entry name" value="HisKA"/>
    <property type="match status" value="1"/>
</dbReference>
<dbReference type="InterPro" id="IPR004358">
    <property type="entry name" value="Sig_transdc_His_kin-like_C"/>
</dbReference>
<dbReference type="Pfam" id="PF00512">
    <property type="entry name" value="HisKA"/>
    <property type="match status" value="1"/>
</dbReference>
<keyword evidence="6" id="KW-0812">Transmembrane</keyword>
<dbReference type="RefSeq" id="WP_204052848.1">
    <property type="nucleotide sequence ID" value="NZ_BOOF01000067.1"/>
</dbReference>
<evidence type="ECO:0000313" key="14">
    <source>
        <dbReference type="Proteomes" id="UP000660454"/>
    </source>
</evidence>
<organism evidence="13 14">
    <name type="scientific">Microbispora siamensis</name>
    <dbReference type="NCBI Taxonomy" id="564413"/>
    <lineage>
        <taxon>Bacteria</taxon>
        <taxon>Bacillati</taxon>
        <taxon>Actinomycetota</taxon>
        <taxon>Actinomycetes</taxon>
        <taxon>Streptosporangiales</taxon>
        <taxon>Streptosporangiaceae</taxon>
        <taxon>Microbispora</taxon>
    </lineage>
</organism>
<dbReference type="Gene3D" id="3.30.565.10">
    <property type="entry name" value="Histidine kinase-like ATPase, C-terminal domain"/>
    <property type="match status" value="1"/>
</dbReference>
<dbReference type="InterPro" id="IPR050428">
    <property type="entry name" value="TCS_sensor_his_kinase"/>
</dbReference>
<dbReference type="SMART" id="SM00387">
    <property type="entry name" value="HATPase_c"/>
    <property type="match status" value="1"/>
</dbReference>
<dbReference type="InterPro" id="IPR003594">
    <property type="entry name" value="HATPase_dom"/>
</dbReference>